<keyword evidence="3" id="KW-1185">Reference proteome</keyword>
<evidence type="ECO:0000313" key="3">
    <source>
        <dbReference type="Proteomes" id="UP000237000"/>
    </source>
</evidence>
<proteinExistence type="predicted"/>
<sequence length="110" mass="12332">MHTTEDSREDLEITQTGEHVDHSMCTEYYQSQREEIPPSGEGEAIHGSFTDQEVPPTGERSLSSVSSKYQTDKSHLIGRPWSTGWKRNLAQQQGEGEECKDGTLDLPPNI</sequence>
<gene>
    <name evidence="2" type="ORF">TorRG33x02_157730</name>
</gene>
<protein>
    <submittedName>
        <fullName evidence="2">Uncharacterized protein</fullName>
    </submittedName>
</protein>
<organism evidence="2 3">
    <name type="scientific">Trema orientale</name>
    <name type="common">Charcoal tree</name>
    <name type="synonym">Celtis orientalis</name>
    <dbReference type="NCBI Taxonomy" id="63057"/>
    <lineage>
        <taxon>Eukaryota</taxon>
        <taxon>Viridiplantae</taxon>
        <taxon>Streptophyta</taxon>
        <taxon>Embryophyta</taxon>
        <taxon>Tracheophyta</taxon>
        <taxon>Spermatophyta</taxon>
        <taxon>Magnoliopsida</taxon>
        <taxon>eudicotyledons</taxon>
        <taxon>Gunneridae</taxon>
        <taxon>Pentapetalae</taxon>
        <taxon>rosids</taxon>
        <taxon>fabids</taxon>
        <taxon>Rosales</taxon>
        <taxon>Cannabaceae</taxon>
        <taxon>Trema</taxon>
    </lineage>
</organism>
<dbReference type="AlphaFoldDB" id="A0A2P5ES75"/>
<feature type="compositionally biased region" description="Polar residues" evidence="1">
    <location>
        <begin position="60"/>
        <end position="69"/>
    </location>
</feature>
<dbReference type="InParanoid" id="A0A2P5ES75"/>
<feature type="region of interest" description="Disordered" evidence="1">
    <location>
        <begin position="1"/>
        <end position="20"/>
    </location>
</feature>
<feature type="region of interest" description="Disordered" evidence="1">
    <location>
        <begin position="32"/>
        <end position="110"/>
    </location>
</feature>
<evidence type="ECO:0000313" key="2">
    <source>
        <dbReference type="EMBL" id="PON88407.1"/>
    </source>
</evidence>
<evidence type="ECO:0000256" key="1">
    <source>
        <dbReference type="SAM" id="MobiDB-lite"/>
    </source>
</evidence>
<name>A0A2P5ES75_TREOI</name>
<reference evidence="3" key="1">
    <citation type="submission" date="2016-06" db="EMBL/GenBank/DDBJ databases">
        <title>Parallel loss of symbiosis genes in relatives of nitrogen-fixing non-legume Parasponia.</title>
        <authorList>
            <person name="Van Velzen R."/>
            <person name="Holmer R."/>
            <person name="Bu F."/>
            <person name="Rutten L."/>
            <person name="Van Zeijl A."/>
            <person name="Liu W."/>
            <person name="Santuari L."/>
            <person name="Cao Q."/>
            <person name="Sharma T."/>
            <person name="Shen D."/>
            <person name="Roswanjaya Y."/>
            <person name="Wardhani T."/>
            <person name="Kalhor M.S."/>
            <person name="Jansen J."/>
            <person name="Van den Hoogen J."/>
            <person name="Gungor B."/>
            <person name="Hartog M."/>
            <person name="Hontelez J."/>
            <person name="Verver J."/>
            <person name="Yang W.-C."/>
            <person name="Schijlen E."/>
            <person name="Repin R."/>
            <person name="Schilthuizen M."/>
            <person name="Schranz E."/>
            <person name="Heidstra R."/>
            <person name="Miyata K."/>
            <person name="Fedorova E."/>
            <person name="Kohlen W."/>
            <person name="Bisseling T."/>
            <person name="Smit S."/>
            <person name="Geurts R."/>
        </authorList>
    </citation>
    <scope>NUCLEOTIDE SEQUENCE [LARGE SCALE GENOMIC DNA]</scope>
    <source>
        <strain evidence="3">cv. RG33-2</strain>
    </source>
</reference>
<accession>A0A2P5ES75</accession>
<dbReference type="EMBL" id="JXTC01000106">
    <property type="protein sequence ID" value="PON88407.1"/>
    <property type="molecule type" value="Genomic_DNA"/>
</dbReference>
<dbReference type="Proteomes" id="UP000237000">
    <property type="component" value="Unassembled WGS sequence"/>
</dbReference>
<dbReference type="OrthoDB" id="10299983at2759"/>
<comment type="caution">
    <text evidence="2">The sequence shown here is derived from an EMBL/GenBank/DDBJ whole genome shotgun (WGS) entry which is preliminary data.</text>
</comment>